<reference evidence="1" key="1">
    <citation type="journal article" date="2015" name="Nature">
        <title>Complex archaea that bridge the gap between prokaryotes and eukaryotes.</title>
        <authorList>
            <person name="Spang A."/>
            <person name="Saw J.H."/>
            <person name="Jorgensen S.L."/>
            <person name="Zaremba-Niedzwiedzka K."/>
            <person name="Martijn J."/>
            <person name="Lind A.E."/>
            <person name="van Eijk R."/>
            <person name="Schleper C."/>
            <person name="Guy L."/>
            <person name="Ettema T.J."/>
        </authorList>
    </citation>
    <scope>NUCLEOTIDE SEQUENCE</scope>
</reference>
<name>A0A0F9PQ53_9ZZZZ</name>
<organism evidence="1">
    <name type="scientific">marine sediment metagenome</name>
    <dbReference type="NCBI Taxonomy" id="412755"/>
    <lineage>
        <taxon>unclassified sequences</taxon>
        <taxon>metagenomes</taxon>
        <taxon>ecological metagenomes</taxon>
    </lineage>
</organism>
<dbReference type="EMBL" id="LAZR01005057">
    <property type="protein sequence ID" value="KKN03231.1"/>
    <property type="molecule type" value="Genomic_DNA"/>
</dbReference>
<protein>
    <submittedName>
        <fullName evidence="1">Uncharacterized protein</fullName>
    </submittedName>
</protein>
<evidence type="ECO:0000313" key="1">
    <source>
        <dbReference type="EMBL" id="KKN03231.1"/>
    </source>
</evidence>
<gene>
    <name evidence="1" type="ORF">LCGC14_1109850</name>
</gene>
<accession>A0A0F9PQ53</accession>
<dbReference type="AlphaFoldDB" id="A0A0F9PQ53"/>
<comment type="caution">
    <text evidence="1">The sequence shown here is derived from an EMBL/GenBank/DDBJ whole genome shotgun (WGS) entry which is preliminary data.</text>
</comment>
<proteinExistence type="predicted"/>
<sequence>MTDLPWDPSLSDGCSSLAFMTAAGLDPELTKEAQLAIIKVVFGTSWRRAIAACHEHDRAYAFGGRPLDRSIADDNLHFAWLQIADEHRAPNRWPRTMWRYWWERRGICAWAAIGYGAIRAFGGPQGRIPGVSWGYLPDQDGRRQFTYTEEGGELMPDKSLAGR</sequence>